<dbReference type="PROSITE" id="PS50005">
    <property type="entry name" value="TPR"/>
    <property type="match status" value="2"/>
</dbReference>
<keyword evidence="3" id="KW-0697">Rotamase</keyword>
<dbReference type="Proteomes" id="UP001648503">
    <property type="component" value="Unassembled WGS sequence"/>
</dbReference>
<dbReference type="Pfam" id="PF00515">
    <property type="entry name" value="TPR_1"/>
    <property type="match status" value="1"/>
</dbReference>
<keyword evidence="7" id="KW-1185">Reference proteome</keyword>
<feature type="repeat" description="TPR" evidence="5">
    <location>
        <begin position="109"/>
        <end position="142"/>
    </location>
</feature>
<feature type="repeat" description="TPR" evidence="5">
    <location>
        <begin position="75"/>
        <end position="108"/>
    </location>
</feature>
<keyword evidence="4" id="KW-0413">Isomerase</keyword>
<evidence type="ECO:0000256" key="3">
    <source>
        <dbReference type="ARBA" id="ARBA00023110"/>
    </source>
</evidence>
<dbReference type="InterPro" id="IPR019734">
    <property type="entry name" value="TPR_rpt"/>
</dbReference>
<proteinExistence type="predicted"/>
<dbReference type="Gene3D" id="1.25.40.10">
    <property type="entry name" value="Tetratricopeptide repeat domain"/>
    <property type="match status" value="1"/>
</dbReference>
<dbReference type="InterPro" id="IPR050754">
    <property type="entry name" value="FKBP4/5/8-like"/>
</dbReference>
<evidence type="ECO:0000256" key="5">
    <source>
        <dbReference type="PROSITE-ProRule" id="PRU00339"/>
    </source>
</evidence>
<organism evidence="6 7">
    <name type="scientific">Batrachochytrium salamandrivorans</name>
    <dbReference type="NCBI Taxonomy" id="1357716"/>
    <lineage>
        <taxon>Eukaryota</taxon>
        <taxon>Fungi</taxon>
        <taxon>Fungi incertae sedis</taxon>
        <taxon>Chytridiomycota</taxon>
        <taxon>Chytridiomycota incertae sedis</taxon>
        <taxon>Chytridiomycetes</taxon>
        <taxon>Rhizophydiales</taxon>
        <taxon>Rhizophydiales incertae sedis</taxon>
        <taxon>Batrachochytrium</taxon>
    </lineage>
</organism>
<accession>A0ABQ8FQX4</accession>
<evidence type="ECO:0000256" key="4">
    <source>
        <dbReference type="ARBA" id="ARBA00023235"/>
    </source>
</evidence>
<evidence type="ECO:0000313" key="6">
    <source>
        <dbReference type="EMBL" id="KAH6601038.1"/>
    </source>
</evidence>
<dbReference type="SMART" id="SM00028">
    <property type="entry name" value="TPR"/>
    <property type="match status" value="3"/>
</dbReference>
<name>A0ABQ8FQX4_9FUNG</name>
<sequence>MADITRNNFATGKTHRDTGNQFFKDGLVKEALKEYNTALLFLNGLDNSAMAAFVAQGSISPLTPEEKGEITNTVKACHANMAACYLKQENYKKAIDFCDKVLKVDTDNAKAMYRKGLALFKMNDLEPALASLMAAARLSPNDTMIREQIALVKARVTELETKSRNELRNNLKM</sequence>
<protein>
    <recommendedName>
        <fullName evidence="2">peptidylprolyl isomerase</fullName>
        <ecNumber evidence="2">5.2.1.8</ecNumber>
    </recommendedName>
</protein>
<evidence type="ECO:0000256" key="2">
    <source>
        <dbReference type="ARBA" id="ARBA00013194"/>
    </source>
</evidence>
<dbReference type="SUPFAM" id="SSF48452">
    <property type="entry name" value="TPR-like"/>
    <property type="match status" value="1"/>
</dbReference>
<evidence type="ECO:0000313" key="7">
    <source>
        <dbReference type="Proteomes" id="UP001648503"/>
    </source>
</evidence>
<reference evidence="6 7" key="1">
    <citation type="submission" date="2021-02" db="EMBL/GenBank/DDBJ databases">
        <title>Variation within the Batrachochytrium salamandrivorans European outbreak.</title>
        <authorList>
            <person name="Kelly M."/>
            <person name="Pasmans F."/>
            <person name="Shea T.P."/>
            <person name="Munoz J.F."/>
            <person name="Carranza S."/>
            <person name="Cuomo C.A."/>
            <person name="Martel A."/>
        </authorList>
    </citation>
    <scope>NUCLEOTIDE SEQUENCE [LARGE SCALE GENOMIC DNA]</scope>
    <source>
        <strain evidence="6 7">AMFP18/2</strain>
    </source>
</reference>
<dbReference type="EMBL" id="JAFCIX010000021">
    <property type="protein sequence ID" value="KAH6601038.1"/>
    <property type="molecule type" value="Genomic_DNA"/>
</dbReference>
<gene>
    <name evidence="6" type="ORF">BASA50_001866</name>
</gene>
<comment type="catalytic activity">
    <reaction evidence="1">
        <text>[protein]-peptidylproline (omega=180) = [protein]-peptidylproline (omega=0)</text>
        <dbReference type="Rhea" id="RHEA:16237"/>
        <dbReference type="Rhea" id="RHEA-COMP:10747"/>
        <dbReference type="Rhea" id="RHEA-COMP:10748"/>
        <dbReference type="ChEBI" id="CHEBI:83833"/>
        <dbReference type="ChEBI" id="CHEBI:83834"/>
        <dbReference type="EC" id="5.2.1.8"/>
    </reaction>
</comment>
<dbReference type="PANTHER" id="PTHR46512">
    <property type="entry name" value="PEPTIDYLPROLYL ISOMERASE"/>
    <property type="match status" value="1"/>
</dbReference>
<dbReference type="Pfam" id="PF13181">
    <property type="entry name" value="TPR_8"/>
    <property type="match status" value="1"/>
</dbReference>
<dbReference type="PANTHER" id="PTHR46512:SF9">
    <property type="entry name" value="PEPTIDYLPROLYL ISOMERASE"/>
    <property type="match status" value="1"/>
</dbReference>
<evidence type="ECO:0000256" key="1">
    <source>
        <dbReference type="ARBA" id="ARBA00000971"/>
    </source>
</evidence>
<keyword evidence="5" id="KW-0802">TPR repeat</keyword>
<dbReference type="InterPro" id="IPR011990">
    <property type="entry name" value="TPR-like_helical_dom_sf"/>
</dbReference>
<dbReference type="EC" id="5.2.1.8" evidence="2"/>
<comment type="caution">
    <text evidence="6">The sequence shown here is derived from an EMBL/GenBank/DDBJ whole genome shotgun (WGS) entry which is preliminary data.</text>
</comment>